<name>A0ABU3TRT0_9BACT</name>
<keyword evidence="4" id="KW-1185">Reference proteome</keyword>
<gene>
    <name evidence="3" type="ORF">PQG45_05930</name>
</gene>
<evidence type="ECO:0000259" key="2">
    <source>
        <dbReference type="Pfam" id="PF07853"/>
    </source>
</evidence>
<protein>
    <recommendedName>
        <fullName evidence="2">DUF1648 domain-containing protein</fullName>
    </recommendedName>
</protein>
<dbReference type="InterPro" id="IPR012867">
    <property type="entry name" value="DUF1648"/>
</dbReference>
<dbReference type="RefSeq" id="WP_315577436.1">
    <property type="nucleotide sequence ID" value="NZ_JARDXH010000008.1"/>
</dbReference>
<keyword evidence="1" id="KW-1133">Transmembrane helix</keyword>
<feature type="transmembrane region" description="Helical" evidence="1">
    <location>
        <begin position="12"/>
        <end position="30"/>
    </location>
</feature>
<evidence type="ECO:0000313" key="4">
    <source>
        <dbReference type="Proteomes" id="UP001249959"/>
    </source>
</evidence>
<keyword evidence="1" id="KW-0812">Transmembrane</keyword>
<reference evidence="3 4" key="1">
    <citation type="submission" date="2023-09" db="EMBL/GenBank/DDBJ databases">
        <title>Aquirufa genomes.</title>
        <authorList>
            <person name="Pitt A."/>
        </authorList>
    </citation>
    <scope>NUCLEOTIDE SEQUENCE [LARGE SCALE GENOMIC DNA]</scope>
    <source>
        <strain evidence="3 4">LEOWEIH-7C</strain>
    </source>
</reference>
<accession>A0ABU3TRT0</accession>
<dbReference type="Proteomes" id="UP001249959">
    <property type="component" value="Unassembled WGS sequence"/>
</dbReference>
<proteinExistence type="predicted"/>
<evidence type="ECO:0000313" key="3">
    <source>
        <dbReference type="EMBL" id="MDU0808574.1"/>
    </source>
</evidence>
<feature type="transmembrane region" description="Helical" evidence="1">
    <location>
        <begin position="102"/>
        <end position="127"/>
    </location>
</feature>
<organism evidence="3 4">
    <name type="scientific">Aquirufa regiilacus</name>
    <dbReference type="NCBI Taxonomy" id="3024868"/>
    <lineage>
        <taxon>Bacteria</taxon>
        <taxon>Pseudomonadati</taxon>
        <taxon>Bacteroidota</taxon>
        <taxon>Cytophagia</taxon>
        <taxon>Cytophagales</taxon>
        <taxon>Flectobacillaceae</taxon>
        <taxon>Aquirufa</taxon>
    </lineage>
</organism>
<dbReference type="Pfam" id="PF07853">
    <property type="entry name" value="DUF1648"/>
    <property type="match status" value="1"/>
</dbReference>
<feature type="transmembrane region" description="Helical" evidence="1">
    <location>
        <begin position="139"/>
        <end position="161"/>
    </location>
</feature>
<evidence type="ECO:0000256" key="1">
    <source>
        <dbReference type="SAM" id="Phobius"/>
    </source>
</evidence>
<comment type="caution">
    <text evidence="3">The sequence shown here is derived from an EMBL/GenBank/DDBJ whole genome shotgun (WGS) entry which is preliminary data.</text>
</comment>
<keyword evidence="1" id="KW-0472">Membrane</keyword>
<dbReference type="EMBL" id="JAVNWW010000001">
    <property type="protein sequence ID" value="MDU0808574.1"/>
    <property type="molecule type" value="Genomic_DNA"/>
</dbReference>
<feature type="transmembrane region" description="Helical" evidence="1">
    <location>
        <begin position="53"/>
        <end position="72"/>
    </location>
</feature>
<sequence>MSIDYFVSRAWRIVSMVAFGIALLVVYRGLPDPAAVHFGETGRGDGFLPKEEIFYLAAGIVTILNVLALLLIKSVANVAEQVWGKVFQVFASKGDATIKSTLVNWLHFLPALINTYLILVFRVLLLLNDQRTYDADYTYIPKLGIILILVWLLYLPIRLFLSPTYSPEEA</sequence>
<feature type="domain" description="DUF1648" evidence="2">
    <location>
        <begin position="21"/>
        <end position="58"/>
    </location>
</feature>